<reference evidence="1 2" key="1">
    <citation type="submission" date="2016-05" db="EMBL/GenBank/DDBJ databases">
        <title>A degradative enzymes factory behind the ericoid mycorrhizal symbiosis.</title>
        <authorList>
            <consortium name="DOE Joint Genome Institute"/>
            <person name="Martino E."/>
            <person name="Morin E."/>
            <person name="Grelet G."/>
            <person name="Kuo A."/>
            <person name="Kohler A."/>
            <person name="Daghino S."/>
            <person name="Barry K."/>
            <person name="Choi C."/>
            <person name="Cichocki N."/>
            <person name="Clum A."/>
            <person name="Copeland A."/>
            <person name="Hainaut M."/>
            <person name="Haridas S."/>
            <person name="Labutti K."/>
            <person name="Lindquist E."/>
            <person name="Lipzen A."/>
            <person name="Khouja H.-R."/>
            <person name="Murat C."/>
            <person name="Ohm R."/>
            <person name="Olson A."/>
            <person name="Spatafora J."/>
            <person name="Veneault-Fourrey C."/>
            <person name="Henrissat B."/>
            <person name="Grigoriev I."/>
            <person name="Martin F."/>
            <person name="Perotto S."/>
        </authorList>
    </citation>
    <scope>NUCLEOTIDE SEQUENCE [LARGE SCALE GENOMIC DNA]</scope>
    <source>
        <strain evidence="1 2">UAMH 7357</strain>
    </source>
</reference>
<name>A0A2J6PYC3_9HELO</name>
<dbReference type="Proteomes" id="UP000235672">
    <property type="component" value="Unassembled WGS sequence"/>
</dbReference>
<evidence type="ECO:0000313" key="2">
    <source>
        <dbReference type="Proteomes" id="UP000235672"/>
    </source>
</evidence>
<dbReference type="EMBL" id="KZ613491">
    <property type="protein sequence ID" value="PMD19028.1"/>
    <property type="molecule type" value="Genomic_DNA"/>
</dbReference>
<organism evidence="1 2">
    <name type="scientific">Hyaloscypha hepaticicola</name>
    <dbReference type="NCBI Taxonomy" id="2082293"/>
    <lineage>
        <taxon>Eukaryota</taxon>
        <taxon>Fungi</taxon>
        <taxon>Dikarya</taxon>
        <taxon>Ascomycota</taxon>
        <taxon>Pezizomycotina</taxon>
        <taxon>Leotiomycetes</taxon>
        <taxon>Helotiales</taxon>
        <taxon>Hyaloscyphaceae</taxon>
        <taxon>Hyaloscypha</taxon>
    </lineage>
</organism>
<dbReference type="AlphaFoldDB" id="A0A2J6PYC3"/>
<sequence>MSRCLVVNSQNSLIQSDRFMDECNICVYLVIFLRSVIPARTYVKPRESTSSRKEINTGLCYIEAVIQALSRTDLSQTLQLRFHTSQTIPPNTMPAHKLDTDPYAPWNHLSSKFFMHIGNLLAELEAAYKEADILRGTELEAGGILVNPLFFINRDIRLTPDCKDPYVQNMKIRRMEDLILWELFEHRRKFLTE</sequence>
<accession>A0A2J6PYC3</accession>
<evidence type="ECO:0000313" key="1">
    <source>
        <dbReference type="EMBL" id="PMD19028.1"/>
    </source>
</evidence>
<protein>
    <submittedName>
        <fullName evidence="1">Uncharacterized protein</fullName>
    </submittedName>
</protein>
<proteinExistence type="predicted"/>
<gene>
    <name evidence="1" type="ORF">NA56DRAFT_706076</name>
</gene>
<keyword evidence="2" id="KW-1185">Reference proteome</keyword>